<dbReference type="EMBL" id="BAABRL010000003">
    <property type="protein sequence ID" value="GAA5495172.1"/>
    <property type="molecule type" value="Genomic_DNA"/>
</dbReference>
<feature type="transmembrane region" description="Helical" evidence="7">
    <location>
        <begin position="464"/>
        <end position="483"/>
    </location>
</feature>
<evidence type="ECO:0000256" key="6">
    <source>
        <dbReference type="SAM" id="MobiDB-lite"/>
    </source>
</evidence>
<feature type="transmembrane region" description="Helical" evidence="7">
    <location>
        <begin position="382"/>
        <end position="405"/>
    </location>
</feature>
<keyword evidence="12" id="KW-1185">Reference proteome</keyword>
<reference evidence="11 12" key="1">
    <citation type="submission" date="2024-02" db="EMBL/GenBank/DDBJ databases">
        <title>Rubritalea halochordaticola NBRC 107102.</title>
        <authorList>
            <person name="Ichikawa N."/>
            <person name="Katano-Makiyama Y."/>
            <person name="Hidaka K."/>
        </authorList>
    </citation>
    <scope>NUCLEOTIDE SEQUENCE [LARGE SCALE GENOMIC DNA]</scope>
    <source>
        <strain evidence="11 12">NBRC 107102</strain>
    </source>
</reference>
<feature type="transmembrane region" description="Helical" evidence="7">
    <location>
        <begin position="426"/>
        <end position="444"/>
    </location>
</feature>
<evidence type="ECO:0000256" key="2">
    <source>
        <dbReference type="ARBA" id="ARBA00022692"/>
    </source>
</evidence>
<feature type="compositionally biased region" description="Polar residues" evidence="6">
    <location>
        <begin position="305"/>
        <end position="314"/>
    </location>
</feature>
<dbReference type="Pfam" id="PF02683">
    <property type="entry name" value="DsbD_TM"/>
    <property type="match status" value="1"/>
</dbReference>
<dbReference type="PANTHER" id="PTHR32234:SF3">
    <property type="entry name" value="SUPPRESSION OF COPPER SENSITIVITY PROTEIN"/>
    <property type="match status" value="1"/>
</dbReference>
<feature type="compositionally biased region" description="Basic and acidic residues" evidence="6">
    <location>
        <begin position="315"/>
        <end position="328"/>
    </location>
</feature>
<organism evidence="11 12">
    <name type="scientific">Rubritalea halochordaticola</name>
    <dbReference type="NCBI Taxonomy" id="714537"/>
    <lineage>
        <taxon>Bacteria</taxon>
        <taxon>Pseudomonadati</taxon>
        <taxon>Verrucomicrobiota</taxon>
        <taxon>Verrucomicrobiia</taxon>
        <taxon>Verrucomicrobiales</taxon>
        <taxon>Rubritaleaceae</taxon>
        <taxon>Rubritalea</taxon>
    </lineage>
</organism>
<feature type="signal peptide" evidence="8">
    <location>
        <begin position="1"/>
        <end position="23"/>
    </location>
</feature>
<dbReference type="PANTHER" id="PTHR32234">
    <property type="entry name" value="THIOL:DISULFIDE INTERCHANGE PROTEIN DSBD"/>
    <property type="match status" value="1"/>
</dbReference>
<proteinExistence type="predicted"/>
<evidence type="ECO:0000256" key="5">
    <source>
        <dbReference type="ARBA" id="ARBA00023136"/>
    </source>
</evidence>
<dbReference type="InterPro" id="IPR003834">
    <property type="entry name" value="Cyt_c_assmbl_TM_dom"/>
</dbReference>
<feature type="chain" id="PRO_5045911982" evidence="8">
    <location>
        <begin position="24"/>
        <end position="697"/>
    </location>
</feature>
<sequence>MKSFITAIVAFLTIQVSLLGQFAQPGDPFASPDQFGADQGEANPQTKSELLVDSKSIAPGQTIRFALKFTHPDHWHSYYKNDGIGISQIPAIAWTLPEGFVASDIIFPAPKEFLFLGMNSYGYEGTNYFITEITAPKDLKSGTELEFKAEASWQICKESCIQEDSTFTVKLPVTENAEANPDYAKELSGYMTKKVPTKTLPASWNLSADEKDGVITLSISSKLPEDAFFYEYDKQIDAQKPRELKVTDTNSTFTGQRNKGNDFGGAPEAKNRLRGILYVPSAIEGSNNHSFWIDVLFEGKKDNASDASTTATDLKSNETESSDNEKSSSHSSPKNIFTDSEINEMAKLYDAKAPIDYITLDQLDDDGNVIGEKAADTTLATFLVLAFIGGTLLNLMPCVFPVLGIKVLGFAQLSGNDPKKIKMHGIVFTAGLVISMWVLAAILLTIKATSGITSWGQQMGNPYFVGAMIILLVLFGLNLYGVFEIGTKLTGVGGDLQSKKGYQGSFFSGVLTTLIATPCSGPFLGATMGFALQQNTPTTMLMFTIFAAGISLPYLVLSFAPKLINKLPRPGAWMVTFKKVMAFPMFATAAFLMQSFGKQTGSSGLSWLAMGLVVLAMATFFYGHWSTPIMPKGKRYALGWGLSGTVAALGVWISLDAMSQKNTEIAASDGWAKWQPGIVPHSRSKGRIVWMDYTADW</sequence>
<evidence type="ECO:0000313" key="11">
    <source>
        <dbReference type="EMBL" id="GAA5495172.1"/>
    </source>
</evidence>
<evidence type="ECO:0000313" key="12">
    <source>
        <dbReference type="Proteomes" id="UP001424741"/>
    </source>
</evidence>
<keyword evidence="5 7" id="KW-0472">Membrane</keyword>
<keyword evidence="4 7" id="KW-1133">Transmembrane helix</keyword>
<feature type="transmembrane region" description="Helical" evidence="7">
    <location>
        <begin position="540"/>
        <end position="560"/>
    </location>
</feature>
<accession>A0ABP9V3F7</accession>
<evidence type="ECO:0000256" key="3">
    <source>
        <dbReference type="ARBA" id="ARBA00022748"/>
    </source>
</evidence>
<keyword evidence="3" id="KW-0201">Cytochrome c-type biogenesis</keyword>
<name>A0ABP9V3F7_9BACT</name>
<gene>
    <name evidence="11" type="primary">dsbD_1</name>
    <name evidence="11" type="ORF">Rhal01_01347</name>
</gene>
<dbReference type="RefSeq" id="WP_346188011.1">
    <property type="nucleotide sequence ID" value="NZ_BAABRL010000003.1"/>
</dbReference>
<comment type="subcellular location">
    <subcellularLocation>
        <location evidence="1">Membrane</location>
        <topology evidence="1">Multi-pass membrane protein</topology>
    </subcellularLocation>
</comment>
<evidence type="ECO:0000256" key="8">
    <source>
        <dbReference type="SAM" id="SignalP"/>
    </source>
</evidence>
<comment type="caution">
    <text evidence="11">The sequence shown here is derived from an EMBL/GenBank/DDBJ whole genome shotgun (WGS) entry which is preliminary data.</text>
</comment>
<dbReference type="Proteomes" id="UP001424741">
    <property type="component" value="Unassembled WGS sequence"/>
</dbReference>
<evidence type="ECO:0000256" key="7">
    <source>
        <dbReference type="SAM" id="Phobius"/>
    </source>
</evidence>
<feature type="region of interest" description="Disordered" evidence="6">
    <location>
        <begin position="304"/>
        <end position="336"/>
    </location>
</feature>
<feature type="transmembrane region" description="Helical" evidence="7">
    <location>
        <begin position="572"/>
        <end position="593"/>
    </location>
</feature>
<feature type="domain" description="Thiol:disulfide interchange protein DsbD N-terminal" evidence="10">
    <location>
        <begin position="58"/>
        <end position="168"/>
    </location>
</feature>
<evidence type="ECO:0000256" key="1">
    <source>
        <dbReference type="ARBA" id="ARBA00004141"/>
    </source>
</evidence>
<evidence type="ECO:0000256" key="4">
    <source>
        <dbReference type="ARBA" id="ARBA00022989"/>
    </source>
</evidence>
<feature type="transmembrane region" description="Helical" evidence="7">
    <location>
        <begin position="605"/>
        <end position="625"/>
    </location>
</feature>
<dbReference type="Pfam" id="PF11412">
    <property type="entry name" value="DsbD_N"/>
    <property type="match status" value="1"/>
</dbReference>
<feature type="domain" description="Cytochrome C biogenesis protein transmembrane" evidence="9">
    <location>
        <begin position="383"/>
        <end position="594"/>
    </location>
</feature>
<feature type="transmembrane region" description="Helical" evidence="7">
    <location>
        <begin position="637"/>
        <end position="655"/>
    </location>
</feature>
<protein>
    <submittedName>
        <fullName evidence="11">Thiol:disulfide interchange protein DsbD</fullName>
    </submittedName>
</protein>
<feature type="transmembrane region" description="Helical" evidence="7">
    <location>
        <begin position="504"/>
        <end position="528"/>
    </location>
</feature>
<evidence type="ECO:0000259" key="10">
    <source>
        <dbReference type="Pfam" id="PF11412"/>
    </source>
</evidence>
<keyword evidence="8" id="KW-0732">Signal</keyword>
<dbReference type="InterPro" id="IPR028250">
    <property type="entry name" value="DsbDN"/>
</dbReference>
<evidence type="ECO:0000259" key="9">
    <source>
        <dbReference type="Pfam" id="PF02683"/>
    </source>
</evidence>
<keyword evidence="2 7" id="KW-0812">Transmembrane</keyword>